<dbReference type="Pfam" id="PF07386">
    <property type="entry name" value="DUF1499"/>
    <property type="match status" value="1"/>
</dbReference>
<dbReference type="Proteomes" id="UP001600165">
    <property type="component" value="Unassembled WGS sequence"/>
</dbReference>
<comment type="caution">
    <text evidence="1">The sequence shown here is derived from an EMBL/GenBank/DDBJ whole genome shotgun (WGS) entry which is preliminary data.</text>
</comment>
<dbReference type="PANTHER" id="PTHR34801:SF6">
    <property type="entry name" value="SLL1620 PROTEIN"/>
    <property type="match status" value="1"/>
</dbReference>
<sequence>MPLFSFSGKRPTNLGTTEGQLAACPDTPNCVSSQATDKAHSIAPIRYEGSASEAIAQLKSIVQSMDRTQIVTEKSDYLHAEFTSQLMGFVDDVEFFVPGGENIIHVRSAARLGKSDLGINRKRIEEIRDRFQA</sequence>
<dbReference type="PIRSF" id="PIRSF026426">
    <property type="entry name" value="DUF1499"/>
    <property type="match status" value="1"/>
</dbReference>
<dbReference type="EMBL" id="JBHZOL010000007">
    <property type="protein sequence ID" value="MFE4104897.1"/>
    <property type="molecule type" value="Genomic_DNA"/>
</dbReference>
<organism evidence="1 2">
    <name type="scientific">Almyronema epifaneia S1</name>
    <dbReference type="NCBI Taxonomy" id="2991925"/>
    <lineage>
        <taxon>Bacteria</taxon>
        <taxon>Bacillati</taxon>
        <taxon>Cyanobacteriota</taxon>
        <taxon>Cyanophyceae</taxon>
        <taxon>Nodosilineales</taxon>
        <taxon>Nodosilineaceae</taxon>
        <taxon>Almyronema</taxon>
        <taxon>Almyronema epifaneia</taxon>
    </lineage>
</organism>
<accession>A0ABW6I9R2</accession>
<dbReference type="InterPro" id="IPR010865">
    <property type="entry name" value="DUF1499"/>
</dbReference>
<name>A0ABW6I9R2_9CYAN</name>
<protein>
    <submittedName>
        <fullName evidence="1">DUF1499 domain-containing protein</fullName>
    </submittedName>
</protein>
<evidence type="ECO:0000313" key="1">
    <source>
        <dbReference type="EMBL" id="MFE4104897.1"/>
    </source>
</evidence>
<gene>
    <name evidence="1" type="ORF">ACFVKH_01320</name>
</gene>
<evidence type="ECO:0000313" key="2">
    <source>
        <dbReference type="Proteomes" id="UP001600165"/>
    </source>
</evidence>
<keyword evidence="2" id="KW-1185">Reference proteome</keyword>
<dbReference type="RefSeq" id="WP_377960620.1">
    <property type="nucleotide sequence ID" value="NZ_JBHZOL010000007.1"/>
</dbReference>
<reference evidence="1 2" key="1">
    <citation type="submission" date="2024-10" db="EMBL/GenBank/DDBJ databases">
        <authorList>
            <person name="Ratan Roy A."/>
            <person name="Morales Sandoval P.H."/>
            <person name="De Los Santos Villalobos S."/>
            <person name="Chakraborty S."/>
            <person name="Mukherjee J."/>
        </authorList>
    </citation>
    <scope>NUCLEOTIDE SEQUENCE [LARGE SCALE GENOMIC DNA]</scope>
    <source>
        <strain evidence="1 2">S1</strain>
    </source>
</reference>
<dbReference type="PANTHER" id="PTHR34801">
    <property type="entry name" value="EXPRESSED PROTEIN"/>
    <property type="match status" value="1"/>
</dbReference>
<proteinExistence type="predicted"/>